<dbReference type="Gene3D" id="2.30.29.30">
    <property type="entry name" value="Pleckstrin-homology domain (PH domain)/Phosphotyrosine-binding domain (PTB)"/>
    <property type="match status" value="2"/>
</dbReference>
<evidence type="ECO:0000259" key="5">
    <source>
        <dbReference type="PROSITE" id="PS50021"/>
    </source>
</evidence>
<accession>A0A0A1UEZ3</accession>
<feature type="domain" description="Arf-GAP" evidence="6">
    <location>
        <begin position="1077"/>
        <end position="1193"/>
    </location>
</feature>
<keyword evidence="1" id="KW-0479">Metal-binding</keyword>
<keyword evidence="8" id="KW-1185">Reference proteome</keyword>
<dbReference type="InterPro" id="IPR000219">
    <property type="entry name" value="DH_dom"/>
</dbReference>
<dbReference type="InterPro" id="IPR035899">
    <property type="entry name" value="DBL_dom_sf"/>
</dbReference>
<dbReference type="SMART" id="SM00033">
    <property type="entry name" value="CH"/>
    <property type="match status" value="1"/>
</dbReference>
<dbReference type="Pfam" id="PF00307">
    <property type="entry name" value="CH"/>
    <property type="match status" value="1"/>
</dbReference>
<evidence type="ECO:0000259" key="4">
    <source>
        <dbReference type="PROSITE" id="PS50010"/>
    </source>
</evidence>
<dbReference type="Proteomes" id="UP000014680">
    <property type="component" value="Unassembled WGS sequence"/>
</dbReference>
<feature type="compositionally biased region" description="Basic and acidic residues" evidence="2">
    <location>
        <begin position="303"/>
        <end position="315"/>
    </location>
</feature>
<dbReference type="Gene3D" id="1.20.900.10">
    <property type="entry name" value="Dbl homology (DH) domain"/>
    <property type="match status" value="1"/>
</dbReference>
<dbReference type="Gene3D" id="1.10.418.10">
    <property type="entry name" value="Calponin-like domain"/>
    <property type="match status" value="1"/>
</dbReference>
<dbReference type="PROSITE" id="PS50010">
    <property type="entry name" value="DH_2"/>
    <property type="match status" value="1"/>
</dbReference>
<dbReference type="RefSeq" id="XP_004261814.1">
    <property type="nucleotide sequence ID" value="XM_004261766.1"/>
</dbReference>
<dbReference type="InterPro" id="IPR011993">
    <property type="entry name" value="PH-like_dom_sf"/>
</dbReference>
<dbReference type="EMBL" id="KB206169">
    <property type="protein sequence ID" value="ELP95043.1"/>
    <property type="molecule type" value="Genomic_DNA"/>
</dbReference>
<name>A0A0A1UEZ3_ENTIV</name>
<dbReference type="InterPro" id="IPR038508">
    <property type="entry name" value="ArfGAP_dom_sf"/>
</dbReference>
<dbReference type="OMA" id="YAPCLSK"/>
<dbReference type="GeneID" id="14893978"/>
<evidence type="ECO:0000313" key="7">
    <source>
        <dbReference type="EMBL" id="ELP95043.1"/>
    </source>
</evidence>
<dbReference type="PROSITE" id="PS50115">
    <property type="entry name" value="ARFGAP"/>
    <property type="match status" value="1"/>
</dbReference>
<gene>
    <name evidence="7" type="ORF">EIN_252870</name>
</gene>
<dbReference type="GO" id="GO:0005085">
    <property type="term" value="F:guanyl-nucleotide exchange factor activity"/>
    <property type="evidence" value="ECO:0007669"/>
    <property type="project" value="InterPro"/>
</dbReference>
<dbReference type="SUPFAM" id="SSF48065">
    <property type="entry name" value="DBL homology domain (DH-domain)"/>
    <property type="match status" value="1"/>
</dbReference>
<dbReference type="PANTHER" id="PTHR12673">
    <property type="entry name" value="FACIOGENITAL DYSPLASIA PROTEIN"/>
    <property type="match status" value="1"/>
</dbReference>
<dbReference type="PANTHER" id="PTHR12673:SF263">
    <property type="entry name" value="PLECKSTRIN DOMAIN-CONTAINING PROTEIN"/>
    <property type="match status" value="1"/>
</dbReference>
<dbReference type="InterPro" id="IPR001715">
    <property type="entry name" value="CH_dom"/>
</dbReference>
<evidence type="ECO:0000256" key="2">
    <source>
        <dbReference type="SAM" id="MobiDB-lite"/>
    </source>
</evidence>
<dbReference type="GO" id="GO:0008270">
    <property type="term" value="F:zinc ion binding"/>
    <property type="evidence" value="ECO:0007669"/>
    <property type="project" value="UniProtKB-KW"/>
</dbReference>
<feature type="domain" description="DH" evidence="4">
    <location>
        <begin position="598"/>
        <end position="774"/>
    </location>
</feature>
<dbReference type="InterPro" id="IPR051092">
    <property type="entry name" value="FYVE_RhoGEF_PH"/>
</dbReference>
<dbReference type="KEGG" id="eiv:EIN_252870"/>
<evidence type="ECO:0000313" key="8">
    <source>
        <dbReference type="Proteomes" id="UP000014680"/>
    </source>
</evidence>
<sequence length="1207" mass="140780">MSFTDTEEQLLMEWVRRRLPKSQISDITVDFRDGSALLELAASLTKAAVPKIQPATNMKGRIHNIEQALNMISGKYGAFDGVSVHSIASGNKDNTLSLLNWVKRMREFDKQRHKQQNTKIRKDLQRFDKKTKDLQTAENFSIVEKDPRGVAGRKRAFTTKKGYIEVLKTTKAVSQKEMLKEEISRERSYSLLNPINTKPQHEKKHLRKESKYQNVSCVIEQTALDNIKKGSQGKQKSHNTKKAEKVYSQITPKKKEVNNSVTNTCNTKEEQEQITLKYVENIENDQKREKREYPIVKERVRETLKREEQKQEKPKSGVPPLPMFVKRRTTTCLTQKETCDGSVEKSTERTVLSPRRTPVSLERPVIEQRKAGTVSREFLNERDTGEILSDRTMNLSSDKLTLSNSPSPRLEDDGINRNRTESFTVPCLPRPLEKEKTPLPEEEIPPESITDANSDEETFIEFDEDELMECYVPNAIREEKMKERGLETESKECGDIKELTKNVFLLKGVYHVVTDVKGGEKVLEPLDLSTKSVVCCIQALLRKRMDMEFFKNGLDLQNKRIAQMTQKVKENEGGVVMLQALIRGHFVKKQRFFVKVKKLKMAVKEIYDTEKKYVEDLKIIQRMIQTTVEMKYHVDIVNQAQLIIDMMIKCNNVLLEDMGSVMKDDRLGRGVNAAFVKFTSYLTYYTTYMNIYFPLKDFYENANNTELVTKISVEVLGKTKPDNYLIRPIQRPPRYKLLLEAVLESLPTWWKKERKELKMSTAKLREVIFKLNSYMKTNTEHKEVDKLLSKLTFPRRFKLGKDAEKRVVFQGFLKRVDKEKDEEFCCFLLPDYLFMAKIRRDEVGDVPSETLENKVKVYHVIDTRELTLMDVPTNESEFCIIIPGKSFRLRAENENDKMTWMHQIDGIFSKQQQTILTRMQQLQKKDKTVEKENLNISEYLIHPEYEEDIYYFDVATDQWEKFYMMLHGAALCLFLSEEEAAELKQPTLVFDILELRFNALQVSTRKYSFEVSYKSYTYIFATTSNHCKFMWLYMLRNAFYKNCKMHMDLHAFTVNLCRTDVLKTWTCFDEIEKKPNNENYKYLRVMLLQPHNQVCADCGKPVSYADIDYGVFICESCALVHVTCKHVKRTFDCVLPFCKLLNIPFAALVQLHEFGNLRGTILYSLKTEQTVAKPLNGVENSDVKRKWIQAKYRMPNISVFDFTPIDN</sequence>
<dbReference type="Gene3D" id="1.10.220.150">
    <property type="entry name" value="Arf GTPase activating protein"/>
    <property type="match status" value="1"/>
</dbReference>
<organism evidence="7 8">
    <name type="scientific">Entamoeba invadens IP1</name>
    <dbReference type="NCBI Taxonomy" id="370355"/>
    <lineage>
        <taxon>Eukaryota</taxon>
        <taxon>Amoebozoa</taxon>
        <taxon>Evosea</taxon>
        <taxon>Archamoebae</taxon>
        <taxon>Mastigamoebida</taxon>
        <taxon>Entamoebidae</taxon>
        <taxon>Entamoeba</taxon>
    </lineage>
</organism>
<dbReference type="GO" id="GO:0005737">
    <property type="term" value="C:cytoplasm"/>
    <property type="evidence" value="ECO:0007669"/>
    <property type="project" value="TreeGrafter"/>
</dbReference>
<dbReference type="SMART" id="SM00233">
    <property type="entry name" value="PH"/>
    <property type="match status" value="2"/>
</dbReference>
<dbReference type="SUPFAM" id="SSF50729">
    <property type="entry name" value="PH domain-like"/>
    <property type="match status" value="2"/>
</dbReference>
<dbReference type="PROSITE" id="PS50021">
    <property type="entry name" value="CH"/>
    <property type="match status" value="1"/>
</dbReference>
<evidence type="ECO:0000259" key="3">
    <source>
        <dbReference type="PROSITE" id="PS50003"/>
    </source>
</evidence>
<feature type="region of interest" description="Disordered" evidence="2">
    <location>
        <begin position="430"/>
        <end position="450"/>
    </location>
</feature>
<feature type="domain" description="Calponin-homology (CH)" evidence="5">
    <location>
        <begin position="5"/>
        <end position="107"/>
    </location>
</feature>
<dbReference type="OrthoDB" id="29060at2759"/>
<dbReference type="InterPro" id="IPR001164">
    <property type="entry name" value="ArfGAP_dom"/>
</dbReference>
<dbReference type="SMART" id="SM00325">
    <property type="entry name" value="RhoGEF"/>
    <property type="match status" value="1"/>
</dbReference>
<evidence type="ECO:0000259" key="6">
    <source>
        <dbReference type="PROSITE" id="PS50115"/>
    </source>
</evidence>
<dbReference type="GO" id="GO:0005096">
    <property type="term" value="F:GTPase activator activity"/>
    <property type="evidence" value="ECO:0007669"/>
    <property type="project" value="InterPro"/>
</dbReference>
<keyword evidence="1" id="KW-0862">Zinc</keyword>
<keyword evidence="1" id="KW-0863">Zinc-finger</keyword>
<feature type="domain" description="PH" evidence="3">
    <location>
        <begin position="933"/>
        <end position="1040"/>
    </location>
</feature>
<dbReference type="Pfam" id="PF01412">
    <property type="entry name" value="ArfGap"/>
    <property type="match status" value="1"/>
</dbReference>
<dbReference type="SUPFAM" id="SSF57863">
    <property type="entry name" value="ArfGap/RecO-like zinc finger"/>
    <property type="match status" value="1"/>
</dbReference>
<dbReference type="SUPFAM" id="SSF47576">
    <property type="entry name" value="Calponin-homology domain, CH-domain"/>
    <property type="match status" value="1"/>
</dbReference>
<proteinExistence type="predicted"/>
<dbReference type="VEuPathDB" id="AmoebaDB:EIN_252870"/>
<feature type="region of interest" description="Disordered" evidence="2">
    <location>
        <begin position="303"/>
        <end position="323"/>
    </location>
</feature>
<protein>
    <submittedName>
        <fullName evidence="7">Rho/RAC guanine nucleotide exchange factor, putative</fullName>
    </submittedName>
</protein>
<dbReference type="AlphaFoldDB" id="A0A0A1UEZ3"/>
<dbReference type="InterPro" id="IPR001849">
    <property type="entry name" value="PH_domain"/>
</dbReference>
<dbReference type="InterPro" id="IPR037278">
    <property type="entry name" value="ARFGAP/RecO"/>
</dbReference>
<feature type="domain" description="PH" evidence="3">
    <location>
        <begin position="806"/>
        <end position="909"/>
    </location>
</feature>
<evidence type="ECO:0000256" key="1">
    <source>
        <dbReference type="PROSITE-ProRule" id="PRU00288"/>
    </source>
</evidence>
<dbReference type="PROSITE" id="PS50003">
    <property type="entry name" value="PH_DOMAIN"/>
    <property type="match status" value="2"/>
</dbReference>
<dbReference type="Pfam" id="PF00621">
    <property type="entry name" value="RhoGEF"/>
    <property type="match status" value="1"/>
</dbReference>
<dbReference type="InterPro" id="IPR036872">
    <property type="entry name" value="CH_dom_sf"/>
</dbReference>
<reference evidence="7 8" key="1">
    <citation type="submission" date="2012-10" db="EMBL/GenBank/DDBJ databases">
        <authorList>
            <person name="Zafar N."/>
            <person name="Inman J."/>
            <person name="Hall N."/>
            <person name="Lorenzi H."/>
            <person name="Caler E."/>
        </authorList>
    </citation>
    <scope>NUCLEOTIDE SEQUENCE [LARGE SCALE GENOMIC DNA]</scope>
    <source>
        <strain evidence="7 8">IP1</strain>
    </source>
</reference>